<accession>M7XM70</accession>
<dbReference type="EMBL" id="KD496675">
    <property type="protein sequence ID" value="EMS35756.1"/>
    <property type="molecule type" value="Genomic_DNA"/>
</dbReference>
<sequence>MQVLHPGPEDREHLNVDLNVLECDKSGVQEKDASSNVASPTTWSAVIVGAARGGGASIFTKNSVQRRSMSVWAGAAWRARVAATHPAWHSSSSVRDAARTRSTSGGRWTSTSTPNVARTPSWAWAMELIKPTETVTRLTTIRRESHRLEEPV</sequence>
<evidence type="ECO:0000256" key="1">
    <source>
        <dbReference type="SAM" id="MobiDB-lite"/>
    </source>
</evidence>
<evidence type="ECO:0000313" key="2">
    <source>
        <dbReference type="EMBL" id="EMS35756.1"/>
    </source>
</evidence>
<gene>
    <name evidence="2" type="ORF">TRIUR3_27605</name>
</gene>
<organism evidence="2">
    <name type="scientific">Triticum urartu</name>
    <name type="common">Red wild einkorn</name>
    <name type="synonym">Crithodium urartu</name>
    <dbReference type="NCBI Taxonomy" id="4572"/>
    <lineage>
        <taxon>Eukaryota</taxon>
        <taxon>Viridiplantae</taxon>
        <taxon>Streptophyta</taxon>
        <taxon>Embryophyta</taxon>
        <taxon>Tracheophyta</taxon>
        <taxon>Spermatophyta</taxon>
        <taxon>Magnoliopsida</taxon>
        <taxon>Liliopsida</taxon>
        <taxon>Poales</taxon>
        <taxon>Poaceae</taxon>
        <taxon>BOP clade</taxon>
        <taxon>Pooideae</taxon>
        <taxon>Triticodae</taxon>
        <taxon>Triticeae</taxon>
        <taxon>Triticinae</taxon>
        <taxon>Triticum</taxon>
    </lineage>
</organism>
<name>M7XM70_TRIUA</name>
<feature type="compositionally biased region" description="Low complexity" evidence="1">
    <location>
        <begin position="100"/>
        <end position="113"/>
    </location>
</feature>
<protein>
    <submittedName>
        <fullName evidence="2">Uncharacterized protein</fullName>
    </submittedName>
</protein>
<feature type="region of interest" description="Disordered" evidence="1">
    <location>
        <begin position="92"/>
        <end position="115"/>
    </location>
</feature>
<dbReference type="AlphaFoldDB" id="M7XM70"/>
<reference evidence="2" key="1">
    <citation type="journal article" date="2013" name="Nature">
        <title>Draft genome of the wheat A-genome progenitor Triticum urartu.</title>
        <authorList>
            <person name="Ling H.Q."/>
            <person name="Zhao S."/>
            <person name="Liu D."/>
            <person name="Wang J."/>
            <person name="Sun H."/>
            <person name="Zhang C."/>
            <person name="Fan H."/>
            <person name="Li D."/>
            <person name="Dong L."/>
            <person name="Tao Y."/>
            <person name="Gao C."/>
            <person name="Wu H."/>
            <person name="Li Y."/>
            <person name="Cui Y."/>
            <person name="Guo X."/>
            <person name="Zheng S."/>
            <person name="Wang B."/>
            <person name="Yu K."/>
            <person name="Liang Q."/>
            <person name="Yang W."/>
            <person name="Lou X."/>
            <person name="Chen J."/>
            <person name="Feng M."/>
            <person name="Jian J."/>
            <person name="Zhang X."/>
            <person name="Luo G."/>
            <person name="Jiang Y."/>
            <person name="Liu J."/>
            <person name="Wang Z."/>
            <person name="Sha Y."/>
            <person name="Zhang B."/>
            <person name="Wu H."/>
            <person name="Tang D."/>
            <person name="Shen Q."/>
            <person name="Xue P."/>
            <person name="Zou S."/>
            <person name="Wang X."/>
            <person name="Liu X."/>
            <person name="Wang F."/>
            <person name="Yang Y."/>
            <person name="An X."/>
            <person name="Dong Z."/>
            <person name="Zhang K."/>
            <person name="Zhang X."/>
            <person name="Luo M.C."/>
            <person name="Dvorak J."/>
            <person name="Tong Y."/>
            <person name="Wang J."/>
            <person name="Yang H."/>
            <person name="Li Z."/>
            <person name="Wang D."/>
            <person name="Zhang A."/>
            <person name="Wang J."/>
        </authorList>
    </citation>
    <scope>NUCLEOTIDE SEQUENCE</scope>
</reference>
<proteinExistence type="predicted"/>